<accession>A0A7S3LMT2</accession>
<feature type="compositionally biased region" description="Acidic residues" evidence="1">
    <location>
        <begin position="57"/>
        <end position="79"/>
    </location>
</feature>
<feature type="compositionally biased region" description="Acidic residues" evidence="1">
    <location>
        <begin position="175"/>
        <end position="207"/>
    </location>
</feature>
<feature type="compositionally biased region" description="Basic and acidic residues" evidence="1">
    <location>
        <begin position="80"/>
        <end position="89"/>
    </location>
</feature>
<dbReference type="EMBL" id="HBIN01007747">
    <property type="protein sequence ID" value="CAE0435424.1"/>
    <property type="molecule type" value="Transcribed_RNA"/>
</dbReference>
<protein>
    <recommendedName>
        <fullName evidence="4">RxLR effector protein</fullName>
    </recommendedName>
</protein>
<feature type="compositionally biased region" description="Basic and acidic residues" evidence="1">
    <location>
        <begin position="107"/>
        <end position="120"/>
    </location>
</feature>
<feature type="region of interest" description="Disordered" evidence="1">
    <location>
        <begin position="39"/>
        <end position="128"/>
    </location>
</feature>
<proteinExistence type="predicted"/>
<feature type="chain" id="PRO_5030894130" description="RxLR effector protein" evidence="2">
    <location>
        <begin position="25"/>
        <end position="243"/>
    </location>
</feature>
<feature type="region of interest" description="Disordered" evidence="1">
    <location>
        <begin position="162"/>
        <end position="207"/>
    </location>
</feature>
<name>A0A7S3LMT2_9STRA</name>
<sequence>MANKVFLLTLLAVCFLGLLSPANCSDGLGEFETAGLRRNLKGQHHRPGRKNMTRSDDVDEDDVDEDDDGDDDNFDDDDDKENRRMESCHKLLGRKNQTRPDGPNEDDGSRPDRNRTKPGETYDSEDWDEVINKLVELKDENKRAGKLLENVKKVLASIQVRCVEGEDSGKKGNDSDDTGDDESTNLDDDDSGTDDGDGNDDESDIDWDEIIDDLKGFEPIKTVERLLRKVKKGLKKIEKKMSK</sequence>
<reference evidence="3" key="1">
    <citation type="submission" date="2021-01" db="EMBL/GenBank/DDBJ databases">
        <authorList>
            <person name="Corre E."/>
            <person name="Pelletier E."/>
            <person name="Niang G."/>
            <person name="Scheremetjew M."/>
            <person name="Finn R."/>
            <person name="Kale V."/>
            <person name="Holt S."/>
            <person name="Cochrane G."/>
            <person name="Meng A."/>
            <person name="Brown T."/>
            <person name="Cohen L."/>
        </authorList>
    </citation>
    <scope>NUCLEOTIDE SEQUENCE</scope>
    <source>
        <strain evidence="3">GSBS06</strain>
    </source>
</reference>
<keyword evidence="2" id="KW-0732">Signal</keyword>
<dbReference type="AlphaFoldDB" id="A0A7S3LMT2"/>
<feature type="compositionally biased region" description="Basic residues" evidence="1">
    <location>
        <begin position="39"/>
        <end position="52"/>
    </location>
</feature>
<organism evidence="3">
    <name type="scientific">Aplanochytrium stocchinoi</name>
    <dbReference type="NCBI Taxonomy" id="215587"/>
    <lineage>
        <taxon>Eukaryota</taxon>
        <taxon>Sar</taxon>
        <taxon>Stramenopiles</taxon>
        <taxon>Bigyra</taxon>
        <taxon>Labyrinthulomycetes</taxon>
        <taxon>Thraustochytrida</taxon>
        <taxon>Thraustochytriidae</taxon>
        <taxon>Aplanochytrium</taxon>
    </lineage>
</organism>
<evidence type="ECO:0000313" key="3">
    <source>
        <dbReference type="EMBL" id="CAE0435424.1"/>
    </source>
</evidence>
<evidence type="ECO:0000256" key="2">
    <source>
        <dbReference type="SAM" id="SignalP"/>
    </source>
</evidence>
<gene>
    <name evidence="3" type="ORF">ASTO00021_LOCUS5704</name>
</gene>
<evidence type="ECO:0008006" key="4">
    <source>
        <dbReference type="Google" id="ProtNLM"/>
    </source>
</evidence>
<evidence type="ECO:0000256" key="1">
    <source>
        <dbReference type="SAM" id="MobiDB-lite"/>
    </source>
</evidence>
<feature type="compositionally biased region" description="Basic and acidic residues" evidence="1">
    <location>
        <begin position="163"/>
        <end position="174"/>
    </location>
</feature>
<feature type="signal peptide" evidence="2">
    <location>
        <begin position="1"/>
        <end position="24"/>
    </location>
</feature>